<dbReference type="InterPro" id="IPR005161">
    <property type="entry name" value="Ku_N"/>
</dbReference>
<dbReference type="GO" id="GO:0006303">
    <property type="term" value="P:double-strand break repair via nonhomologous end joining"/>
    <property type="evidence" value="ECO:0007669"/>
    <property type="project" value="InterPro"/>
</dbReference>
<dbReference type="PANTHER" id="PTHR12604:SF2">
    <property type="entry name" value="X-RAY REPAIR CROSS-COMPLEMENTING PROTEIN 6"/>
    <property type="match status" value="1"/>
</dbReference>
<dbReference type="InterPro" id="IPR006165">
    <property type="entry name" value="Ku70"/>
</dbReference>
<dbReference type="NCBIfam" id="TIGR00578">
    <property type="entry name" value="ku70"/>
    <property type="match status" value="1"/>
</dbReference>
<feature type="region of interest" description="Disordered" evidence="12">
    <location>
        <begin position="533"/>
        <end position="604"/>
    </location>
</feature>
<keyword evidence="10" id="KW-0234">DNA repair</keyword>
<evidence type="ECO:0000256" key="6">
    <source>
        <dbReference type="ARBA" id="ARBA00022806"/>
    </source>
</evidence>
<dbReference type="InterPro" id="IPR006164">
    <property type="entry name" value="DNA_bd_Ku70/Ku80"/>
</dbReference>
<comment type="similarity">
    <text evidence="2">Belongs to the ku70 family.</text>
</comment>
<evidence type="ECO:0000256" key="4">
    <source>
        <dbReference type="ARBA" id="ARBA00022763"/>
    </source>
</evidence>
<reference evidence="14" key="1">
    <citation type="submission" date="2021-01" db="EMBL/GenBank/DDBJ databases">
        <authorList>
            <consortium name="Genoscope - CEA"/>
            <person name="William W."/>
        </authorList>
    </citation>
    <scope>NUCLEOTIDE SEQUENCE</scope>
</reference>
<dbReference type="InterPro" id="IPR047087">
    <property type="entry name" value="KU70_core_dom"/>
</dbReference>
<keyword evidence="8" id="KW-0238">DNA-binding</keyword>
<gene>
    <name evidence="14" type="ORF">PPENT_87.1.T0430215</name>
</gene>
<dbReference type="Pfam" id="PF03731">
    <property type="entry name" value="Ku_N"/>
    <property type="match status" value="1"/>
</dbReference>
<dbReference type="GO" id="GO:0003690">
    <property type="term" value="F:double-stranded DNA binding"/>
    <property type="evidence" value="ECO:0007669"/>
    <property type="project" value="TreeGrafter"/>
</dbReference>
<dbReference type="InterPro" id="IPR005160">
    <property type="entry name" value="Ku_C"/>
</dbReference>
<comment type="subcellular location">
    <subcellularLocation>
        <location evidence="1">Nucleus</location>
    </subcellularLocation>
</comment>
<keyword evidence="4" id="KW-0227">DNA damage</keyword>
<evidence type="ECO:0000256" key="5">
    <source>
        <dbReference type="ARBA" id="ARBA00022801"/>
    </source>
</evidence>
<dbReference type="GO" id="GO:0005524">
    <property type="term" value="F:ATP binding"/>
    <property type="evidence" value="ECO:0007669"/>
    <property type="project" value="UniProtKB-KW"/>
</dbReference>
<dbReference type="GO" id="GO:0042162">
    <property type="term" value="F:telomeric DNA binding"/>
    <property type="evidence" value="ECO:0007669"/>
    <property type="project" value="InterPro"/>
</dbReference>
<dbReference type="GO" id="GO:0003684">
    <property type="term" value="F:damaged DNA binding"/>
    <property type="evidence" value="ECO:0007669"/>
    <property type="project" value="InterPro"/>
</dbReference>
<accession>A0A8S1UNH1</accession>
<dbReference type="Pfam" id="PF02735">
    <property type="entry name" value="Ku"/>
    <property type="match status" value="1"/>
</dbReference>
<dbReference type="CDD" id="cd00788">
    <property type="entry name" value="KU70"/>
    <property type="match status" value="1"/>
</dbReference>
<evidence type="ECO:0000256" key="8">
    <source>
        <dbReference type="ARBA" id="ARBA00023125"/>
    </source>
</evidence>
<feature type="compositionally biased region" description="Acidic residues" evidence="12">
    <location>
        <begin position="583"/>
        <end position="592"/>
    </location>
</feature>
<sequence>MDFEEEHVGGDDIEEIQDGEDIFGEDADISVHDAGSKKDAVIFLVDCKKALFDMDQDGQGTVFSKILSAFSSFMKAKIISSPDDRIGMIFYNTKSTNNQLKFNNITEIYKLDGPSADIIKNCLKIEQNFEKDYQLGNNAHFHECLWLCNHEFKELDKNKFNMRIFLFTPDDLPYFKDQNARSSALKYAKQLKDADVQIELFPLPSQNEFKIARFYGDIITVDLDEVNNAVLDTSTKIMDLHQRIKQKEFKKRALNRLIMDIDDIKIGLKIYCLVNKAKKPTGKPLDRRYNQQLKKKAQFIDEETGQALFPQQISTHLILGNEKIAIPKEYMAKIKGFEKPGMTLIGFKSSSALKDYHNYRASYFLYPDDEHVNGSSQFFDALIQQMILKEKIGIVRLVPKQGSQVRFCALLPQAEQYDENHFQTPPGLHLIFLPYADDIRGLSSVKQEGADITRQTLNAAKILVNALTIQDFDCSNFEDPSIQKFYTYLQGLALQEQNIEEPEDLLQPDFKGMEKYRDIVNLFMSNVSLECSNMPSRSKGQAGGRGRGRGRGRGKGKQEESDSDDCSKIKGKGRGSTQKQKIEEEDSLEGEEIYQPVKKRGRGR</sequence>
<dbReference type="GO" id="GO:0043564">
    <property type="term" value="C:Ku70:Ku80 complex"/>
    <property type="evidence" value="ECO:0007669"/>
    <property type="project" value="InterPro"/>
</dbReference>
<dbReference type="Pfam" id="PF03730">
    <property type="entry name" value="Ku_C"/>
    <property type="match status" value="1"/>
</dbReference>
<evidence type="ECO:0000259" key="13">
    <source>
        <dbReference type="SMART" id="SM00559"/>
    </source>
</evidence>
<dbReference type="PANTHER" id="PTHR12604">
    <property type="entry name" value="KU AUTOANTIGEN DNA HELICASE"/>
    <property type="match status" value="1"/>
</dbReference>
<dbReference type="AlphaFoldDB" id="A0A8S1UNH1"/>
<evidence type="ECO:0000313" key="14">
    <source>
        <dbReference type="EMBL" id="CAD8165964.1"/>
    </source>
</evidence>
<keyword evidence="5" id="KW-0378">Hydrolase</keyword>
<dbReference type="GO" id="GO:0006310">
    <property type="term" value="P:DNA recombination"/>
    <property type="evidence" value="ECO:0007669"/>
    <property type="project" value="UniProtKB-KW"/>
</dbReference>
<keyword evidence="9" id="KW-0233">DNA recombination</keyword>
<feature type="compositionally biased region" description="Basic residues" evidence="12">
    <location>
        <begin position="546"/>
        <end position="555"/>
    </location>
</feature>
<dbReference type="OrthoDB" id="3249161at2759"/>
<comment type="caution">
    <text evidence="14">The sequence shown here is derived from an EMBL/GenBank/DDBJ whole genome shotgun (WGS) entry which is preliminary data.</text>
</comment>
<evidence type="ECO:0000256" key="7">
    <source>
        <dbReference type="ARBA" id="ARBA00022840"/>
    </source>
</evidence>
<evidence type="ECO:0000313" key="15">
    <source>
        <dbReference type="Proteomes" id="UP000689195"/>
    </source>
</evidence>
<evidence type="ECO:0000256" key="9">
    <source>
        <dbReference type="ARBA" id="ARBA00023172"/>
    </source>
</evidence>
<keyword evidence="7" id="KW-0067">ATP-binding</keyword>
<feature type="compositionally biased region" description="Basic and acidic residues" evidence="12">
    <location>
        <begin position="556"/>
        <end position="568"/>
    </location>
</feature>
<dbReference type="PIRSF" id="PIRSF003033">
    <property type="entry name" value="Ku70"/>
    <property type="match status" value="1"/>
</dbReference>
<keyword evidence="11" id="KW-0539">Nucleus</keyword>
<name>A0A8S1UNH1_9CILI</name>
<protein>
    <recommendedName>
        <fullName evidence="13">Ku domain-containing protein</fullName>
    </recommendedName>
</protein>
<dbReference type="GO" id="GO:0003678">
    <property type="term" value="F:DNA helicase activity"/>
    <property type="evidence" value="ECO:0007669"/>
    <property type="project" value="InterPro"/>
</dbReference>
<evidence type="ECO:0000256" key="10">
    <source>
        <dbReference type="ARBA" id="ARBA00023204"/>
    </source>
</evidence>
<organism evidence="14 15">
    <name type="scientific">Paramecium pentaurelia</name>
    <dbReference type="NCBI Taxonomy" id="43138"/>
    <lineage>
        <taxon>Eukaryota</taxon>
        <taxon>Sar</taxon>
        <taxon>Alveolata</taxon>
        <taxon>Ciliophora</taxon>
        <taxon>Intramacronucleata</taxon>
        <taxon>Oligohymenophorea</taxon>
        <taxon>Peniculida</taxon>
        <taxon>Parameciidae</taxon>
        <taxon>Paramecium</taxon>
    </lineage>
</organism>
<keyword evidence="3" id="KW-0547">Nucleotide-binding</keyword>
<keyword evidence="6" id="KW-0347">Helicase</keyword>
<keyword evidence="15" id="KW-1185">Reference proteome</keyword>
<dbReference type="Proteomes" id="UP000689195">
    <property type="component" value="Unassembled WGS sequence"/>
</dbReference>
<dbReference type="GO" id="GO:0000723">
    <property type="term" value="P:telomere maintenance"/>
    <property type="evidence" value="ECO:0007669"/>
    <property type="project" value="InterPro"/>
</dbReference>
<dbReference type="GO" id="GO:0016787">
    <property type="term" value="F:hydrolase activity"/>
    <property type="evidence" value="ECO:0007669"/>
    <property type="project" value="UniProtKB-KW"/>
</dbReference>
<evidence type="ECO:0000256" key="11">
    <source>
        <dbReference type="ARBA" id="ARBA00023242"/>
    </source>
</evidence>
<proteinExistence type="inferred from homology"/>
<evidence type="ECO:0000256" key="1">
    <source>
        <dbReference type="ARBA" id="ARBA00004123"/>
    </source>
</evidence>
<dbReference type="SMART" id="SM00559">
    <property type="entry name" value="Ku78"/>
    <property type="match status" value="1"/>
</dbReference>
<dbReference type="FunFam" id="2.40.290.10:FF:000001">
    <property type="entry name" value="X-ray repair cross complementing 6"/>
    <property type="match status" value="1"/>
</dbReference>
<evidence type="ECO:0000256" key="3">
    <source>
        <dbReference type="ARBA" id="ARBA00022741"/>
    </source>
</evidence>
<evidence type="ECO:0000256" key="2">
    <source>
        <dbReference type="ARBA" id="ARBA00005240"/>
    </source>
</evidence>
<evidence type="ECO:0000256" key="12">
    <source>
        <dbReference type="SAM" id="MobiDB-lite"/>
    </source>
</evidence>
<dbReference type="EMBL" id="CAJJDO010000043">
    <property type="protein sequence ID" value="CAD8165964.1"/>
    <property type="molecule type" value="Genomic_DNA"/>
</dbReference>
<feature type="domain" description="Ku" evidence="13">
    <location>
        <begin position="305"/>
        <end position="450"/>
    </location>
</feature>